<dbReference type="EMBL" id="CAAHFH010000002">
    <property type="protein sequence ID" value="VGO22667.1"/>
    <property type="molecule type" value="Genomic_DNA"/>
</dbReference>
<evidence type="ECO:0000313" key="4">
    <source>
        <dbReference type="Proteomes" id="UP000346198"/>
    </source>
</evidence>
<dbReference type="RefSeq" id="WP_136064200.1">
    <property type="nucleotide sequence ID" value="NZ_CAAHFH010000002.1"/>
</dbReference>
<evidence type="ECO:0000256" key="2">
    <source>
        <dbReference type="SAM" id="SignalP"/>
    </source>
</evidence>
<gene>
    <name evidence="3" type="ORF">SCARR_04762</name>
</gene>
<reference evidence="3 4" key="1">
    <citation type="submission" date="2019-04" db="EMBL/GenBank/DDBJ databases">
        <authorList>
            <person name="Van Vliet M D."/>
        </authorList>
    </citation>
    <scope>NUCLEOTIDE SEQUENCE [LARGE SCALE GENOMIC DNA]</scope>
    <source>
        <strain evidence="3 4">F21</strain>
    </source>
</reference>
<feature type="signal peptide" evidence="2">
    <location>
        <begin position="1"/>
        <end position="21"/>
    </location>
</feature>
<feature type="transmembrane region" description="Helical" evidence="1">
    <location>
        <begin position="221"/>
        <end position="241"/>
    </location>
</feature>
<protein>
    <recommendedName>
        <fullName evidence="5">PEP-CTERM protein-sorting domain-containing protein</fullName>
    </recommendedName>
</protein>
<dbReference type="AlphaFoldDB" id="A0A6C2UTX9"/>
<keyword evidence="1" id="KW-0812">Transmembrane</keyword>
<keyword evidence="1" id="KW-1133">Transmembrane helix</keyword>
<organism evidence="3 4">
    <name type="scientific">Pontiella sulfatireligans</name>
    <dbReference type="NCBI Taxonomy" id="2750658"/>
    <lineage>
        <taxon>Bacteria</taxon>
        <taxon>Pseudomonadati</taxon>
        <taxon>Kiritimatiellota</taxon>
        <taxon>Kiritimatiellia</taxon>
        <taxon>Kiritimatiellales</taxon>
        <taxon>Pontiellaceae</taxon>
        <taxon>Pontiella</taxon>
    </lineage>
</organism>
<keyword evidence="2" id="KW-0732">Signal</keyword>
<evidence type="ECO:0000313" key="3">
    <source>
        <dbReference type="EMBL" id="VGO22667.1"/>
    </source>
</evidence>
<keyword evidence="4" id="KW-1185">Reference proteome</keyword>
<evidence type="ECO:0000256" key="1">
    <source>
        <dbReference type="SAM" id="Phobius"/>
    </source>
</evidence>
<proteinExistence type="predicted"/>
<sequence>MRKTLIMTTAMSLAVCMSASAGVITVVHDAIGGANTSPAITGDYTVGGANAAHNLPGNSLLAYNGANPTAITYTLTGVDLTAEGGTANETIEFVLSLSAVDTSDGGRAVSIWSADANNNSLNVADTTTPGSTDQNDIVGGEVLGASVAFGGGTTFDTAKLDLDITVANLSVFRDDTASFIYEGGTNTQTTTRDFSLSGTSFDLVADSGGFRLANLDYEITVIPEPATLGLIGAFGVSVLFIRRRLSM</sequence>
<evidence type="ECO:0008006" key="5">
    <source>
        <dbReference type="Google" id="ProtNLM"/>
    </source>
</evidence>
<dbReference type="Proteomes" id="UP000346198">
    <property type="component" value="Unassembled WGS sequence"/>
</dbReference>
<keyword evidence="1" id="KW-0472">Membrane</keyword>
<accession>A0A6C2UTX9</accession>
<name>A0A6C2UTX9_9BACT</name>
<feature type="chain" id="PRO_5025367282" description="PEP-CTERM protein-sorting domain-containing protein" evidence="2">
    <location>
        <begin position="22"/>
        <end position="247"/>
    </location>
</feature>